<dbReference type="Proteomes" id="UP000396862">
    <property type="component" value="Unassembled WGS sequence"/>
</dbReference>
<comment type="caution">
    <text evidence="1">The sequence shown here is derived from an EMBL/GenBank/DDBJ whole genome shotgun (WGS) entry which is preliminary data.</text>
</comment>
<protein>
    <submittedName>
        <fullName evidence="1">Uncharacterized protein</fullName>
    </submittedName>
</protein>
<gene>
    <name evidence="1" type="ORF">JCM18694_34290</name>
</gene>
<dbReference type="EMBL" id="BLAU01000001">
    <property type="protein sequence ID" value="GET23183.1"/>
    <property type="molecule type" value="Genomic_DNA"/>
</dbReference>
<evidence type="ECO:0000313" key="2">
    <source>
        <dbReference type="Proteomes" id="UP000396862"/>
    </source>
</evidence>
<accession>A0ABQ0ZP66</accession>
<name>A0ABQ0ZP66_9BACT</name>
<proteinExistence type="predicted"/>
<keyword evidence="2" id="KW-1185">Reference proteome</keyword>
<sequence>MWSAGTEEIQFQTAQSQLVYSDFHFYSQIVKDELAVFQQRAALELPMNLYYVYLLLGDVF</sequence>
<reference evidence="1 2" key="1">
    <citation type="submission" date="2019-10" db="EMBL/GenBank/DDBJ databases">
        <title>Prolixibacter strains distinguished by the presence of nitrate reductase genes were adept at nitrate-dependent anaerobic corrosion of metallic iron and carbon steel.</title>
        <authorList>
            <person name="Iino T."/>
            <person name="Shono N."/>
            <person name="Ito K."/>
            <person name="Nakamura R."/>
            <person name="Sueoka K."/>
            <person name="Harayama S."/>
            <person name="Ohkuma M."/>
        </authorList>
    </citation>
    <scope>NUCLEOTIDE SEQUENCE [LARGE SCALE GENOMIC DNA]</scope>
    <source>
        <strain evidence="1 2">MIC1-1</strain>
    </source>
</reference>
<organism evidence="1 2">
    <name type="scientific">Prolixibacter denitrificans</name>
    <dbReference type="NCBI Taxonomy" id="1541063"/>
    <lineage>
        <taxon>Bacteria</taxon>
        <taxon>Pseudomonadati</taxon>
        <taxon>Bacteroidota</taxon>
        <taxon>Bacteroidia</taxon>
        <taxon>Marinilabiliales</taxon>
        <taxon>Prolixibacteraceae</taxon>
        <taxon>Prolixibacter</taxon>
    </lineage>
</organism>
<evidence type="ECO:0000313" key="1">
    <source>
        <dbReference type="EMBL" id="GET23183.1"/>
    </source>
</evidence>